<protein>
    <recommendedName>
        <fullName evidence="3">DUF2953 domain-containing protein</fullName>
    </recommendedName>
</protein>
<gene>
    <name evidence="1" type="ordered locus">Niako_1694</name>
</gene>
<dbReference type="RefSeq" id="WP_014217972.1">
    <property type="nucleotide sequence ID" value="NC_016609.1"/>
</dbReference>
<dbReference type="OrthoDB" id="799391at2"/>
<evidence type="ECO:0000313" key="2">
    <source>
        <dbReference type="Proteomes" id="UP000005438"/>
    </source>
</evidence>
<dbReference type="Proteomes" id="UP000005438">
    <property type="component" value="Chromosome"/>
</dbReference>
<organism evidence="1 2">
    <name type="scientific">Niastella koreensis (strain DSM 17620 / KACC 11465 / NBRC 106392 / GR20-10)</name>
    <dbReference type="NCBI Taxonomy" id="700598"/>
    <lineage>
        <taxon>Bacteria</taxon>
        <taxon>Pseudomonadati</taxon>
        <taxon>Bacteroidota</taxon>
        <taxon>Chitinophagia</taxon>
        <taxon>Chitinophagales</taxon>
        <taxon>Chitinophagaceae</taxon>
        <taxon>Niastella</taxon>
    </lineage>
</organism>
<proteinExistence type="predicted"/>
<dbReference type="HOGENOM" id="CLU_1600955_0_0_10"/>
<evidence type="ECO:0000313" key="1">
    <source>
        <dbReference type="EMBL" id="AEV98058.1"/>
    </source>
</evidence>
<dbReference type="STRING" id="700598.Niako_1694"/>
<dbReference type="AlphaFoldDB" id="G8T990"/>
<dbReference type="KEGG" id="nko:Niako_1694"/>
<reference evidence="1 2" key="1">
    <citation type="submission" date="2011-12" db="EMBL/GenBank/DDBJ databases">
        <title>The complete genome of Niastella koreensis GR20-10.</title>
        <authorList>
            <consortium name="US DOE Joint Genome Institute (JGI-PGF)"/>
            <person name="Lucas S."/>
            <person name="Han J."/>
            <person name="Lapidus A."/>
            <person name="Bruce D."/>
            <person name="Goodwin L."/>
            <person name="Pitluck S."/>
            <person name="Peters L."/>
            <person name="Kyrpides N."/>
            <person name="Mavromatis K."/>
            <person name="Ivanova N."/>
            <person name="Mikhailova N."/>
            <person name="Davenport K."/>
            <person name="Saunders E."/>
            <person name="Detter J.C."/>
            <person name="Tapia R."/>
            <person name="Han C."/>
            <person name="Land M."/>
            <person name="Hauser L."/>
            <person name="Markowitz V."/>
            <person name="Cheng J.-F."/>
            <person name="Hugenholtz P."/>
            <person name="Woyke T."/>
            <person name="Wu D."/>
            <person name="Tindall B."/>
            <person name="Pomrenke H."/>
            <person name="Brambilla E."/>
            <person name="Klenk H.-P."/>
            <person name="Eisen J.A."/>
        </authorList>
    </citation>
    <scope>NUCLEOTIDE SEQUENCE [LARGE SCALE GENOMIC DNA]</scope>
    <source>
        <strain evidence="2">DSM 17620 / KACC 11465 / NBRC 106392 / GR20-10</strain>
    </source>
</reference>
<dbReference type="eggNOG" id="ENOG5032RM1">
    <property type="taxonomic scope" value="Bacteria"/>
</dbReference>
<dbReference type="EMBL" id="CP003178">
    <property type="protein sequence ID" value="AEV98058.1"/>
    <property type="molecule type" value="Genomic_DNA"/>
</dbReference>
<sequence length="166" mass="19247">MMWLIIILGTLVLLVCWLLVAPVELEIDTIHAQAAVHWISIGSVRVWYEEEWWFSIQVFFFHKTMPFSQMKKGPKKATATLENGKQKKKLKTKSILKKVTQVIGSLQITEWRLAIDSGEYNLNARLYPLNFLSWTAGHLFINFQGNNYLVAKLRAQPWKIALAFIK</sequence>
<evidence type="ECO:0008006" key="3">
    <source>
        <dbReference type="Google" id="ProtNLM"/>
    </source>
</evidence>
<accession>G8T990</accession>
<name>G8T990_NIAKG</name>